<dbReference type="Proteomes" id="UP001189624">
    <property type="component" value="Chromosome 10"/>
</dbReference>
<evidence type="ECO:0000256" key="1">
    <source>
        <dbReference type="SAM" id="SignalP"/>
    </source>
</evidence>
<feature type="chain" id="PRO_5041705588" evidence="1">
    <location>
        <begin position="29"/>
        <end position="52"/>
    </location>
</feature>
<protein>
    <submittedName>
        <fullName evidence="2">Uncharacterized protein</fullName>
    </submittedName>
</protein>
<dbReference type="AlphaFoldDB" id="A0AA86T363"/>
<reference evidence="2" key="1">
    <citation type="submission" date="2023-10" db="EMBL/GenBank/DDBJ databases">
        <authorList>
            <person name="Domelevo Entfellner J.-B."/>
        </authorList>
    </citation>
    <scope>NUCLEOTIDE SEQUENCE</scope>
</reference>
<keyword evidence="3" id="KW-1185">Reference proteome</keyword>
<name>A0AA86T363_9FABA</name>
<sequence>MALALKLKGNFSIFIILSVSLFCLYSETAEDDLQGQSVVKALSCFDNKLEFV</sequence>
<dbReference type="Gramene" id="rna-AYBTSS11_LOCUS28214">
    <property type="protein sequence ID" value="CAJ1976084.1"/>
    <property type="gene ID" value="gene-AYBTSS11_LOCUS28214"/>
</dbReference>
<feature type="signal peptide" evidence="1">
    <location>
        <begin position="1"/>
        <end position="28"/>
    </location>
</feature>
<keyword evidence="1" id="KW-0732">Signal</keyword>
<evidence type="ECO:0000313" key="2">
    <source>
        <dbReference type="EMBL" id="CAJ1976084.1"/>
    </source>
</evidence>
<dbReference type="EMBL" id="OY731407">
    <property type="protein sequence ID" value="CAJ1976084.1"/>
    <property type="molecule type" value="Genomic_DNA"/>
</dbReference>
<proteinExistence type="predicted"/>
<accession>A0AA86T363</accession>
<evidence type="ECO:0000313" key="3">
    <source>
        <dbReference type="Proteomes" id="UP001189624"/>
    </source>
</evidence>
<organism evidence="2 3">
    <name type="scientific">Sphenostylis stenocarpa</name>
    <dbReference type="NCBI Taxonomy" id="92480"/>
    <lineage>
        <taxon>Eukaryota</taxon>
        <taxon>Viridiplantae</taxon>
        <taxon>Streptophyta</taxon>
        <taxon>Embryophyta</taxon>
        <taxon>Tracheophyta</taxon>
        <taxon>Spermatophyta</taxon>
        <taxon>Magnoliopsida</taxon>
        <taxon>eudicotyledons</taxon>
        <taxon>Gunneridae</taxon>
        <taxon>Pentapetalae</taxon>
        <taxon>rosids</taxon>
        <taxon>fabids</taxon>
        <taxon>Fabales</taxon>
        <taxon>Fabaceae</taxon>
        <taxon>Papilionoideae</taxon>
        <taxon>50 kb inversion clade</taxon>
        <taxon>NPAAA clade</taxon>
        <taxon>indigoferoid/millettioid clade</taxon>
        <taxon>Phaseoleae</taxon>
        <taxon>Sphenostylis</taxon>
    </lineage>
</organism>
<gene>
    <name evidence="2" type="ORF">AYBTSS11_LOCUS28214</name>
</gene>